<evidence type="ECO:0000256" key="7">
    <source>
        <dbReference type="ARBA" id="ARBA00022821"/>
    </source>
</evidence>
<feature type="repeat" description="ARM" evidence="10">
    <location>
        <begin position="1142"/>
        <end position="1184"/>
    </location>
</feature>
<dbReference type="InterPro" id="IPR002182">
    <property type="entry name" value="NB-ARC"/>
</dbReference>
<dbReference type="SUPFAM" id="SSF48371">
    <property type="entry name" value="ARM repeat"/>
    <property type="match status" value="1"/>
</dbReference>
<dbReference type="PROSITE" id="PS50176">
    <property type="entry name" value="ARM_REPEAT"/>
    <property type="match status" value="2"/>
</dbReference>
<dbReference type="GO" id="GO:0051607">
    <property type="term" value="P:defense response to virus"/>
    <property type="evidence" value="ECO:0007669"/>
    <property type="project" value="UniProtKB-ARBA"/>
</dbReference>
<organism evidence="13 14">
    <name type="scientific">Olea europaea subsp. europaea</name>
    <dbReference type="NCBI Taxonomy" id="158383"/>
    <lineage>
        <taxon>Eukaryota</taxon>
        <taxon>Viridiplantae</taxon>
        <taxon>Streptophyta</taxon>
        <taxon>Embryophyta</taxon>
        <taxon>Tracheophyta</taxon>
        <taxon>Spermatophyta</taxon>
        <taxon>Magnoliopsida</taxon>
        <taxon>eudicotyledons</taxon>
        <taxon>Gunneridae</taxon>
        <taxon>Pentapetalae</taxon>
        <taxon>asterids</taxon>
        <taxon>lamiids</taxon>
        <taxon>Lamiales</taxon>
        <taxon>Oleaceae</taxon>
        <taxon>Oleeae</taxon>
        <taxon>Olea</taxon>
    </lineage>
</organism>
<dbReference type="SUPFAM" id="SSF52058">
    <property type="entry name" value="L domain-like"/>
    <property type="match status" value="1"/>
</dbReference>
<sequence length="1407" mass="160111">MFEGGESKSCSVVIGVGKALVEEQKIVNPYPANDTVLLQPSVSVNRLFDPISTFISPNRNHRTLIRRTTLSSSSRRGRSFYFYFLNYPFAVQFGVIATLEKSKMAYATVLSLNQILEQISNPCLEQHQTPLQDQQIKSLQEKLSFLLDFLDNYWQRRSEEVQCLEREIRDTAYEFEDIIESYISKNFGQEGFQERQMRYQTFCKNLEIIADEIDSIKTKAAKLKELWRATGLHQSQRTSLPTSPSRIAPSSNNAMFGFHNDLIQIMDRLTRDKPDLRIIPIIGMGGIGKTTLAKNVYDHQQIALHFDRRAWVSISQEYREREVLLNLLDSMKQLSAEMRQEKSTEKLKEYLYKSLKGRRYLVVLDDVWNSEAYDALRNIFPDDGIGSRIMLTTRLLSAVDSQSSPHHMQFLNETDSWNLLLQKVFGEDCCPLELEEVGKEIAGNCKGLPLSLVVMGGHLSKANRTKYHWEYVAENVRSIVTATDANSLEILSLSYDYLPHHLKACFLYMGVFPEDDEILVSKLIKLWAAEGFLKPVSGKTLEEVAEEYLGDLISRNLILIRYKSSSGKIRACGIHDLLRDLCLRKAQDEKFFHVIGKDVKIFAEGIKYSRRICINPDIFHKELSNCDNSNVNLFMEFMQLVRSIFCYGFASEIYESGYGNFFPLLRVLDLAKGKVDGFPIGEIKLVHSRYLAFSFDGKISIPKTLPVFLWYLQTLIVDCKEVHLPEEIWRMPQLRHLLFGMCYLPCPTKSPIDGENFVLGNLLTLSKVSSSSCTKEVFERVPNLKKLGILTELLEMTPFSLDNLPRLENLKIRNEYKRVSIPMNFTFPPNIKKLTLDGCRIPWKHMTIVGSMPNLEVLKLLHNAFEGPVWEPTEGEFCKLKYLLLHDIDLAQWRADNTHFPRLDCLVLMECFKLEEIPCSFGDMLTLEIIVLDDAIPSAVTSSEKIKEEQKDWGNDSFHVSVLDVFHFSRLLGEDPETEIIAKFLSNDDTLQLEATTQFCEILSYVSSMEEVLSGVVPRLFEFLDRDDYPQLQCETALCLTIISNCSSDNINALIDHGAVPILVSLLSSPNEYLCEQALEVLGTFADDSTESRDLVLSYGVLMPLLTKFNDKTKLSIMRKATRTLSNLCRGNPLPRFEQVKSALLPLVCLIHTDDTEVISYACFALSDLTFETEDTIQVVIDAGVFPRLVELLLYPSPFVWIPALYTIGNTICSVDDIQIQVIVDNRALSFLLNLLTRDYKNEIKSATIWIIAKTVEWTKNNIQAIIEAGIISPLVQLLQNAEFDIQEAAAFALCVMTEGTNEQIKFLVHEGCINPLCDLLYSLNEVDIIKYCLIGLENILKVGEAEKNQGNTDDVNVFAQMIDDVGGLRKIKNLQAHDDNEICEKTGGILETYWQEGDDEQLPSGD</sequence>
<dbReference type="Gramene" id="OE9A022475T6">
    <property type="protein sequence ID" value="OE9A022475C6"/>
    <property type="gene ID" value="OE9A022475"/>
</dbReference>
<keyword evidence="7" id="KW-0611">Plant defense</keyword>
<dbReference type="InterPro" id="IPR036388">
    <property type="entry name" value="WH-like_DNA-bd_sf"/>
</dbReference>
<dbReference type="Pfam" id="PF00931">
    <property type="entry name" value="NB-ARC"/>
    <property type="match status" value="1"/>
</dbReference>
<accession>A0A8S0TWQ3</accession>
<dbReference type="FunFam" id="1.10.10.10:FF:000322">
    <property type="entry name" value="Probable disease resistance protein At1g63360"/>
    <property type="match status" value="1"/>
</dbReference>
<evidence type="ECO:0000256" key="10">
    <source>
        <dbReference type="PROSITE-ProRule" id="PRU00259"/>
    </source>
</evidence>
<evidence type="ECO:0000256" key="2">
    <source>
        <dbReference type="ARBA" id="ARBA00010394"/>
    </source>
</evidence>
<dbReference type="Gene3D" id="3.80.10.10">
    <property type="entry name" value="Ribonuclease Inhibitor"/>
    <property type="match status" value="1"/>
</dbReference>
<dbReference type="InterPro" id="IPR000225">
    <property type="entry name" value="Armadillo"/>
</dbReference>
<dbReference type="GO" id="GO:0015031">
    <property type="term" value="P:protein transport"/>
    <property type="evidence" value="ECO:0007669"/>
    <property type="project" value="UniProtKB-KW"/>
</dbReference>
<evidence type="ECO:0000259" key="12">
    <source>
        <dbReference type="Pfam" id="PF23559"/>
    </source>
</evidence>
<dbReference type="Gene3D" id="1.20.5.4130">
    <property type="match status" value="1"/>
</dbReference>
<dbReference type="InterPro" id="IPR042197">
    <property type="entry name" value="Apaf_helical"/>
</dbReference>
<gene>
    <name evidence="13" type="ORF">OLEA9_A022475</name>
</gene>
<feature type="domain" description="NB-ARC" evidence="11">
    <location>
        <begin position="262"/>
        <end position="427"/>
    </location>
</feature>
<keyword evidence="5" id="KW-0677">Repeat</keyword>
<evidence type="ECO:0000313" key="13">
    <source>
        <dbReference type="EMBL" id="CAA3009165.1"/>
    </source>
</evidence>
<dbReference type="GO" id="GO:0005524">
    <property type="term" value="F:ATP binding"/>
    <property type="evidence" value="ECO:0007669"/>
    <property type="project" value="UniProtKB-KW"/>
</dbReference>
<keyword evidence="4" id="KW-0433">Leucine-rich repeat</keyword>
<dbReference type="SMART" id="SM00185">
    <property type="entry name" value="ARM"/>
    <property type="match status" value="8"/>
</dbReference>
<dbReference type="Pfam" id="PF23559">
    <property type="entry name" value="WHD_DRP"/>
    <property type="match status" value="1"/>
</dbReference>
<dbReference type="Gene3D" id="1.10.8.430">
    <property type="entry name" value="Helical domain of apoptotic protease-activating factors"/>
    <property type="match status" value="1"/>
</dbReference>
<feature type="repeat" description="ARM" evidence="10">
    <location>
        <begin position="1058"/>
        <end position="1100"/>
    </location>
</feature>
<dbReference type="InterPro" id="IPR032675">
    <property type="entry name" value="LRR_dom_sf"/>
</dbReference>
<dbReference type="Gene3D" id="3.40.50.300">
    <property type="entry name" value="P-loop containing nucleotide triphosphate hydrolases"/>
    <property type="match status" value="1"/>
</dbReference>
<comment type="similarity">
    <text evidence="2">Belongs to the importin alpha family.</text>
</comment>
<evidence type="ECO:0000313" key="14">
    <source>
        <dbReference type="Proteomes" id="UP000594638"/>
    </source>
</evidence>
<keyword evidence="3" id="KW-0813">Transport</keyword>
<dbReference type="FunFam" id="3.40.50.300:FF:001091">
    <property type="entry name" value="Probable disease resistance protein At1g61300"/>
    <property type="match status" value="1"/>
</dbReference>
<reference evidence="13 14" key="1">
    <citation type="submission" date="2019-12" db="EMBL/GenBank/DDBJ databases">
        <authorList>
            <person name="Alioto T."/>
            <person name="Alioto T."/>
            <person name="Gomez Garrido J."/>
        </authorList>
    </citation>
    <scope>NUCLEOTIDE SEQUENCE [LARGE SCALE GENOMIC DNA]</scope>
</reference>
<dbReference type="Pfam" id="PF16186">
    <property type="entry name" value="Arm_3"/>
    <property type="match status" value="1"/>
</dbReference>
<keyword evidence="8" id="KW-0067">ATP-binding</keyword>
<keyword evidence="9" id="KW-0653">Protein transport</keyword>
<evidence type="ECO:0000256" key="1">
    <source>
        <dbReference type="ARBA" id="ARBA00008894"/>
    </source>
</evidence>
<dbReference type="EMBL" id="CACTIH010007313">
    <property type="protein sequence ID" value="CAA3009165.1"/>
    <property type="molecule type" value="Genomic_DNA"/>
</dbReference>
<dbReference type="InterPro" id="IPR016024">
    <property type="entry name" value="ARM-type_fold"/>
</dbReference>
<keyword evidence="6" id="KW-0547">Nucleotide-binding</keyword>
<dbReference type="PANTHER" id="PTHR23316">
    <property type="entry name" value="IMPORTIN ALPHA"/>
    <property type="match status" value="1"/>
</dbReference>
<evidence type="ECO:0000259" key="11">
    <source>
        <dbReference type="Pfam" id="PF00931"/>
    </source>
</evidence>
<dbReference type="CDD" id="cd14798">
    <property type="entry name" value="RX-CC_like"/>
    <property type="match status" value="1"/>
</dbReference>
<dbReference type="InterPro" id="IPR058922">
    <property type="entry name" value="WHD_DRP"/>
</dbReference>
<evidence type="ECO:0000256" key="6">
    <source>
        <dbReference type="ARBA" id="ARBA00022741"/>
    </source>
</evidence>
<dbReference type="InterPro" id="IPR027417">
    <property type="entry name" value="P-loop_NTPase"/>
</dbReference>
<evidence type="ECO:0000256" key="8">
    <source>
        <dbReference type="ARBA" id="ARBA00022840"/>
    </source>
</evidence>
<dbReference type="SUPFAM" id="SSF52540">
    <property type="entry name" value="P-loop containing nucleoside triphosphate hydrolases"/>
    <property type="match status" value="1"/>
</dbReference>
<dbReference type="PRINTS" id="PR00364">
    <property type="entry name" value="DISEASERSIST"/>
</dbReference>
<dbReference type="OrthoDB" id="1935265at2759"/>
<evidence type="ECO:0000256" key="5">
    <source>
        <dbReference type="ARBA" id="ARBA00022737"/>
    </source>
</evidence>
<keyword evidence="14" id="KW-1185">Reference proteome</keyword>
<dbReference type="Proteomes" id="UP000594638">
    <property type="component" value="Unassembled WGS sequence"/>
</dbReference>
<proteinExistence type="inferred from homology"/>
<protein>
    <submittedName>
        <fullName evidence="13">Late blight resistance homolog R1A-3 isoform X1</fullName>
    </submittedName>
</protein>
<comment type="caution">
    <text evidence="13">The sequence shown here is derived from an EMBL/GenBank/DDBJ whole genome shotgun (WGS) entry which is preliminary data.</text>
</comment>
<comment type="similarity">
    <text evidence="1">Belongs to the disease resistance NB-LRR family.</text>
</comment>
<dbReference type="Pfam" id="PF00514">
    <property type="entry name" value="Arm"/>
    <property type="match status" value="2"/>
</dbReference>
<evidence type="ECO:0000256" key="9">
    <source>
        <dbReference type="ARBA" id="ARBA00022927"/>
    </source>
</evidence>
<dbReference type="Gene3D" id="1.25.10.10">
    <property type="entry name" value="Leucine-rich Repeat Variant"/>
    <property type="match status" value="1"/>
</dbReference>
<dbReference type="InterPro" id="IPR011989">
    <property type="entry name" value="ARM-like"/>
</dbReference>
<dbReference type="InterPro" id="IPR032413">
    <property type="entry name" value="Arm_3"/>
</dbReference>
<dbReference type="GO" id="GO:0043531">
    <property type="term" value="F:ADP binding"/>
    <property type="evidence" value="ECO:0007669"/>
    <property type="project" value="InterPro"/>
</dbReference>
<feature type="domain" description="Disease resistance protein winged helix" evidence="12">
    <location>
        <begin position="511"/>
        <end position="582"/>
    </location>
</feature>
<name>A0A8S0TWQ3_OLEEU</name>
<evidence type="ECO:0000256" key="4">
    <source>
        <dbReference type="ARBA" id="ARBA00022614"/>
    </source>
</evidence>
<dbReference type="Gene3D" id="1.10.10.10">
    <property type="entry name" value="Winged helix-like DNA-binding domain superfamily/Winged helix DNA-binding domain"/>
    <property type="match status" value="1"/>
</dbReference>
<dbReference type="InterPro" id="IPR038005">
    <property type="entry name" value="RX-like_CC"/>
</dbReference>
<evidence type="ECO:0000256" key="3">
    <source>
        <dbReference type="ARBA" id="ARBA00022448"/>
    </source>
</evidence>